<evidence type="ECO:0000313" key="3">
    <source>
        <dbReference type="EMBL" id="TNV74446.1"/>
    </source>
</evidence>
<dbReference type="PROSITE" id="PS50969">
    <property type="entry name" value="FCP1"/>
    <property type="match status" value="1"/>
</dbReference>
<dbReference type="SMART" id="SM00577">
    <property type="entry name" value="CPDc"/>
    <property type="match status" value="1"/>
</dbReference>
<feature type="region of interest" description="Disordered" evidence="1">
    <location>
        <begin position="129"/>
        <end position="163"/>
    </location>
</feature>
<evidence type="ECO:0000256" key="1">
    <source>
        <dbReference type="SAM" id="MobiDB-lite"/>
    </source>
</evidence>
<feature type="compositionally biased region" description="Polar residues" evidence="1">
    <location>
        <begin position="398"/>
        <end position="407"/>
    </location>
</feature>
<dbReference type="Gene3D" id="3.40.50.1000">
    <property type="entry name" value="HAD superfamily/HAD-like"/>
    <property type="match status" value="1"/>
</dbReference>
<dbReference type="InterPro" id="IPR036412">
    <property type="entry name" value="HAD-like_sf"/>
</dbReference>
<dbReference type="AlphaFoldDB" id="A0A8J8NG25"/>
<feature type="compositionally biased region" description="Polar residues" evidence="1">
    <location>
        <begin position="428"/>
        <end position="446"/>
    </location>
</feature>
<feature type="region of interest" description="Disordered" evidence="1">
    <location>
        <begin position="493"/>
        <end position="571"/>
    </location>
</feature>
<dbReference type="PANTHER" id="PTHR12210">
    <property type="entry name" value="DULLARD PROTEIN PHOSPHATASE"/>
    <property type="match status" value="1"/>
</dbReference>
<organism evidence="3 4">
    <name type="scientific">Halteria grandinella</name>
    <dbReference type="NCBI Taxonomy" id="5974"/>
    <lineage>
        <taxon>Eukaryota</taxon>
        <taxon>Sar</taxon>
        <taxon>Alveolata</taxon>
        <taxon>Ciliophora</taxon>
        <taxon>Intramacronucleata</taxon>
        <taxon>Spirotrichea</taxon>
        <taxon>Stichotrichia</taxon>
        <taxon>Sporadotrichida</taxon>
        <taxon>Halteriidae</taxon>
        <taxon>Halteria</taxon>
    </lineage>
</organism>
<dbReference type="FunFam" id="3.40.50.1000:FF:000093">
    <property type="entry name" value="NLI interacting factor-like phosphatase family protein"/>
    <property type="match status" value="1"/>
</dbReference>
<feature type="compositionally biased region" description="Basic and acidic residues" evidence="1">
    <location>
        <begin position="380"/>
        <end position="397"/>
    </location>
</feature>
<protein>
    <recommendedName>
        <fullName evidence="2">FCP1 homology domain-containing protein</fullName>
    </recommendedName>
</protein>
<dbReference type="NCBIfam" id="TIGR02251">
    <property type="entry name" value="HIF-SF_euk"/>
    <property type="match status" value="1"/>
</dbReference>
<dbReference type="InterPro" id="IPR023214">
    <property type="entry name" value="HAD_sf"/>
</dbReference>
<feature type="region of interest" description="Disordered" evidence="1">
    <location>
        <begin position="849"/>
        <end position="881"/>
    </location>
</feature>
<sequence length="978" mass="108549">MKQAIYTSPVLGSAGASGRDQQKRYNSHAPKEQTRLPINQPINLMQLMSQAQHTKQEEDNVSIQEGGEITQYDPKRYTAGEGERRGMNHVQQNAHSLGRDLQGMGLITQVKKGEHMPTVLMQHPNQKKYSANNIDQGGGRNSQSQFLQENSSQEPLLLRPQRPEVRGRKTLVLDLDETLVHSSFKPPNGREPPADIVLPVDIEGRICNVYILVRPGCIKFLNEMAKYYEVVIFTASLSKYADPLMDILDQKNVAPQRLFREHCTFHDQSGVFVKDMSRLGRSLQDVIIIDNSPLSYAFQPENGMPILSWYDDRNDTKLLELIPVLKLLSEVPDVRPLMLACCTRDNVYLTEKSIMMCTRIIEEQNRVRMQQQKMGYKDQNNNHHYYEQDQGNRDTTKQRPVQHTKINNWVAAGPPPPQTQVTAEADDQSNASVKNAQNSLTPPSSIQATRAKRNNLDNGLHQSATTPLNYTKPQYLTQANSKQNLLNTSQTIVSSHVTPSKHHKTQATIDDEKNNQTMMMQESNGDEQSVSLSKKTSALSKKRPKTANRDASLQKTQALPSRAKTDKSPMKINIGDSAFKKTVSQLMSPQFMTPKQVSPMMITASHTPVTAQSRTRTGYHTQKSNTGTTSALDKRDTQKSVQKTKVSTIRPMTTQNSNRNSTERTSFNNTQQSKTRASSARKKPTTFSEKELMMIGAQQTSYATKNLSQTQGPTFISQATQKQTRTGSNAQTPQVQKISNGGSLLSRLIQSGVSGTPMQSYSNQKKSTSKPSTSSKQKRMTSTSPGADVRDGNFLSHGKSPGKIFATTPQGQASIQNQQVGGSSLLSTQQLLSQQNYANLMKSLSPQFKYPSSTANTTPSSNQHRMSKLNTSSGGSSSKGVKLSTQMQTSALGHSNGYLVQKLAQTLGAAPSYSAAVPQQYDMKLMPGGNHIHYSDVNQSSDTQISSMLNEFERTKNINKELLLMRNIGSPKQPLSHK</sequence>
<dbReference type="SUPFAM" id="SSF56784">
    <property type="entry name" value="HAD-like"/>
    <property type="match status" value="1"/>
</dbReference>
<accession>A0A8J8NG25</accession>
<feature type="compositionally biased region" description="Low complexity" evidence="1">
    <location>
        <begin position="529"/>
        <end position="539"/>
    </location>
</feature>
<dbReference type="Pfam" id="PF03031">
    <property type="entry name" value="NIF"/>
    <property type="match status" value="1"/>
</dbReference>
<feature type="compositionally biased region" description="Polar residues" evidence="1">
    <location>
        <begin position="515"/>
        <end position="528"/>
    </location>
</feature>
<feature type="compositionally biased region" description="Polar residues" evidence="1">
    <location>
        <begin position="639"/>
        <end position="678"/>
    </location>
</feature>
<keyword evidence="4" id="KW-1185">Reference proteome</keyword>
<evidence type="ECO:0000313" key="4">
    <source>
        <dbReference type="Proteomes" id="UP000785679"/>
    </source>
</evidence>
<dbReference type="InterPro" id="IPR004274">
    <property type="entry name" value="FCP1_dom"/>
</dbReference>
<feature type="region of interest" description="Disordered" evidence="1">
    <location>
        <begin position="1"/>
        <end position="35"/>
    </location>
</feature>
<feature type="region of interest" description="Disordered" evidence="1">
    <location>
        <begin position="376"/>
        <end position="446"/>
    </location>
</feature>
<feature type="compositionally biased region" description="Polar residues" evidence="1">
    <location>
        <begin position="129"/>
        <end position="154"/>
    </location>
</feature>
<feature type="compositionally biased region" description="Polar residues" evidence="1">
    <location>
        <begin position="753"/>
        <end position="763"/>
    </location>
</feature>
<dbReference type="InterPro" id="IPR050365">
    <property type="entry name" value="TIM50"/>
</dbReference>
<dbReference type="InterPro" id="IPR011948">
    <property type="entry name" value="Dullard_phosphatase"/>
</dbReference>
<comment type="caution">
    <text evidence="3">The sequence shown here is derived from an EMBL/GenBank/DDBJ whole genome shotgun (WGS) entry which is preliminary data.</text>
</comment>
<feature type="domain" description="FCP1 homology" evidence="2">
    <location>
        <begin position="164"/>
        <end position="328"/>
    </location>
</feature>
<dbReference type="EMBL" id="RRYP01016984">
    <property type="protein sequence ID" value="TNV74446.1"/>
    <property type="molecule type" value="Genomic_DNA"/>
</dbReference>
<feature type="compositionally biased region" description="Polar residues" evidence="1">
    <location>
        <begin position="549"/>
        <end position="559"/>
    </location>
</feature>
<feature type="region of interest" description="Disordered" evidence="1">
    <location>
        <begin position="719"/>
        <end position="741"/>
    </location>
</feature>
<dbReference type="CDD" id="cd07521">
    <property type="entry name" value="HAD_FCP1-like"/>
    <property type="match status" value="1"/>
</dbReference>
<dbReference type="Proteomes" id="UP000785679">
    <property type="component" value="Unassembled WGS sequence"/>
</dbReference>
<dbReference type="OrthoDB" id="445750at2759"/>
<name>A0A8J8NG25_HALGN</name>
<feature type="region of interest" description="Disordered" evidence="1">
    <location>
        <begin position="753"/>
        <end position="807"/>
    </location>
</feature>
<dbReference type="GO" id="GO:0016791">
    <property type="term" value="F:phosphatase activity"/>
    <property type="evidence" value="ECO:0007669"/>
    <property type="project" value="InterPro"/>
</dbReference>
<evidence type="ECO:0000259" key="2">
    <source>
        <dbReference type="PROSITE" id="PS50969"/>
    </source>
</evidence>
<feature type="compositionally biased region" description="Low complexity" evidence="1">
    <location>
        <begin position="851"/>
        <end position="881"/>
    </location>
</feature>
<reference evidence="3" key="1">
    <citation type="submission" date="2019-06" db="EMBL/GenBank/DDBJ databases">
        <authorList>
            <person name="Zheng W."/>
        </authorList>
    </citation>
    <scope>NUCLEOTIDE SEQUENCE</scope>
    <source>
        <strain evidence="3">QDHG01</strain>
    </source>
</reference>
<feature type="compositionally biased region" description="Low complexity" evidence="1">
    <location>
        <begin position="764"/>
        <end position="775"/>
    </location>
</feature>
<gene>
    <name evidence="3" type="ORF">FGO68_gene7710</name>
</gene>
<feature type="region of interest" description="Disordered" evidence="1">
    <location>
        <begin position="607"/>
        <end position="688"/>
    </location>
</feature>
<proteinExistence type="predicted"/>
<feature type="compositionally biased region" description="Polar residues" evidence="1">
    <location>
        <begin position="607"/>
        <end position="631"/>
    </location>
</feature>